<gene>
    <name evidence="2" type="ORF">L201_006754</name>
</gene>
<feature type="region of interest" description="Disordered" evidence="1">
    <location>
        <begin position="461"/>
        <end position="491"/>
    </location>
</feature>
<dbReference type="RefSeq" id="XP_066078569.1">
    <property type="nucleotide sequence ID" value="XM_066222472.1"/>
</dbReference>
<protein>
    <recommendedName>
        <fullName evidence="4">RNase III domain-containing protein</fullName>
    </recommendedName>
</protein>
<proteinExistence type="predicted"/>
<feature type="compositionally biased region" description="Basic residues" evidence="1">
    <location>
        <begin position="25"/>
        <end position="41"/>
    </location>
</feature>
<dbReference type="AlphaFoldDB" id="A0AAX4K2N6"/>
<dbReference type="GO" id="GO:0004525">
    <property type="term" value="F:ribonuclease III activity"/>
    <property type="evidence" value="ECO:0007669"/>
    <property type="project" value="InterPro"/>
</dbReference>
<name>A0AAX4K2N6_9TREE</name>
<keyword evidence="3" id="KW-1185">Reference proteome</keyword>
<reference evidence="2 3" key="1">
    <citation type="submission" date="2024-01" db="EMBL/GenBank/DDBJ databases">
        <title>Comparative genomics of Cryptococcus and Kwoniella reveals pathogenesis evolution and contrasting modes of karyotype evolution via chromosome fusion or intercentromeric recombination.</title>
        <authorList>
            <person name="Coelho M.A."/>
            <person name="David-Palma M."/>
            <person name="Shea T."/>
            <person name="Bowers K."/>
            <person name="McGinley-Smith S."/>
            <person name="Mohammad A.W."/>
            <person name="Gnirke A."/>
            <person name="Yurkov A.M."/>
            <person name="Nowrousian M."/>
            <person name="Sun S."/>
            <person name="Cuomo C.A."/>
            <person name="Heitman J."/>
        </authorList>
    </citation>
    <scope>NUCLEOTIDE SEQUENCE [LARGE SCALE GENOMIC DNA]</scope>
    <source>
        <strain evidence="2 3">CBS 6074</strain>
    </source>
</reference>
<dbReference type="EMBL" id="CP144106">
    <property type="protein sequence ID" value="WWC91807.1"/>
    <property type="molecule type" value="Genomic_DNA"/>
</dbReference>
<dbReference type="GO" id="GO:0006396">
    <property type="term" value="P:RNA processing"/>
    <property type="evidence" value="ECO:0007669"/>
    <property type="project" value="InterPro"/>
</dbReference>
<dbReference type="SUPFAM" id="SSF69065">
    <property type="entry name" value="RNase III domain-like"/>
    <property type="match status" value="1"/>
</dbReference>
<dbReference type="Proteomes" id="UP001355207">
    <property type="component" value="Chromosome 9"/>
</dbReference>
<dbReference type="Gene3D" id="1.10.1520.10">
    <property type="entry name" value="Ribonuclease III domain"/>
    <property type="match status" value="1"/>
</dbReference>
<feature type="region of interest" description="Disordered" evidence="1">
    <location>
        <begin position="21"/>
        <end position="41"/>
    </location>
</feature>
<feature type="compositionally biased region" description="Polar residues" evidence="1">
    <location>
        <begin position="684"/>
        <end position="708"/>
    </location>
</feature>
<evidence type="ECO:0008006" key="4">
    <source>
        <dbReference type="Google" id="ProtNLM"/>
    </source>
</evidence>
<organism evidence="2 3">
    <name type="scientific">Kwoniella dendrophila CBS 6074</name>
    <dbReference type="NCBI Taxonomy" id="1295534"/>
    <lineage>
        <taxon>Eukaryota</taxon>
        <taxon>Fungi</taxon>
        <taxon>Dikarya</taxon>
        <taxon>Basidiomycota</taxon>
        <taxon>Agaricomycotina</taxon>
        <taxon>Tremellomycetes</taxon>
        <taxon>Tremellales</taxon>
        <taxon>Cryptococcaceae</taxon>
        <taxon>Kwoniella</taxon>
    </lineage>
</organism>
<evidence type="ECO:0000256" key="1">
    <source>
        <dbReference type="SAM" id="MobiDB-lite"/>
    </source>
</evidence>
<accession>A0AAX4K2N6</accession>
<dbReference type="GeneID" id="91097423"/>
<evidence type="ECO:0000313" key="2">
    <source>
        <dbReference type="EMBL" id="WWC91807.1"/>
    </source>
</evidence>
<feature type="region of interest" description="Disordered" evidence="1">
    <location>
        <begin position="518"/>
        <end position="562"/>
    </location>
</feature>
<sequence length="925" mass="104313">MSTTSRYSAVRPINLISSREYASKASKKAKKTKGRKPKPVHKPFTRFKISLKTDVDLPPLPEIQNNLYRSAALDKSNPDFLKLALLGDRLFELAAMKSLWNSCSTNRTLSDARQKLTTNLTFSEIAKVYKIANKCDKPGALTGTRDLGSALEAWMGALYLEAWSHENEREILEWGVQILNIDKWNGLTEYLEEQELLYGGIKLSAIEAEGHIWVPNQLGLENQVLKEKLIEREKPFAQPIELMDEITKTGNPSIFTRIFNFFVSPFSPPIPQKKPLQPITFSKLLRENRLRQEVANSSIIHKAPNNDWEPPLISFNPTALPALLPLSTKKIVYMRNMSGKELVKNHNKGLIRLRQPLQRNVKAENANKAVSSHILDLIRSERTLSHLARHYGIATKEDGTEHDQITSARRFSCYIAMLIQDLVESNNKDSLDPWLSKVFSKEVWPNMDGLSIATISDNVKQPGSDLSKVNNVPELSPTGPGEKSKQDTRSIDPSLDIIKSLRELEELLEKVEQTLSNILPTHSSSQPINTCSAKPKSSKKSEPVLDMISSSQSSKEKGNSSAIKNSEVLVSQKVIKPWTQPSVPVDLTKLPALPKQYITGFHTAIQMTSTFAKAYDINPPEKDGSQQKHYHEAFLALVGMMVQRVDDPETSTWLANLICEEVFIGAKEWAKNYDESDLYKSKVGSKTTRSSSKNTPRSSDKATTTVSCKKSPYPPKVDTDTITKAKNPKESVLNQELEEWKKIGTPFIPSLLPPLYRMSTIELNQSFIDQMAAESKEQSVEHYFKTYEGVKECLKGYSDHVATQEVVTKILLANKTISYLARHYGFFEEKDDYRSSQNDMAKSFRQYIALLLIESEKTGTLQDVTAWIQKLFALEAWPNLRKVIQAYDQREISHVSPGLKSSESSNSTLLIPEQNSPLRYLASFH</sequence>
<feature type="compositionally biased region" description="Polar residues" evidence="1">
    <location>
        <begin position="518"/>
        <end position="531"/>
    </location>
</feature>
<evidence type="ECO:0000313" key="3">
    <source>
        <dbReference type="Proteomes" id="UP001355207"/>
    </source>
</evidence>
<dbReference type="InterPro" id="IPR036389">
    <property type="entry name" value="RNase_III_sf"/>
</dbReference>
<feature type="region of interest" description="Disordered" evidence="1">
    <location>
        <begin position="681"/>
        <end position="722"/>
    </location>
</feature>